<dbReference type="AlphaFoldDB" id="A0A0D5Y873"/>
<sequence>MDGALSSGKCKNQTKAPKRSVGALKWTFKLGIGGVLPACLGSFEPKWAADE</sequence>
<dbReference type="EMBL" id="CP011110">
    <property type="protein sequence ID" value="AKA27157.1"/>
    <property type="molecule type" value="Genomic_DNA"/>
</dbReference>
<name>A0A0D5Y873_9PSED</name>
<proteinExistence type="predicted"/>
<organism evidence="1 2">
    <name type="scientific">Pseudomonas chlororaphis</name>
    <dbReference type="NCBI Taxonomy" id="587753"/>
    <lineage>
        <taxon>Bacteria</taxon>
        <taxon>Pseudomonadati</taxon>
        <taxon>Pseudomonadota</taxon>
        <taxon>Gammaproteobacteria</taxon>
        <taxon>Pseudomonadales</taxon>
        <taxon>Pseudomonadaceae</taxon>
        <taxon>Pseudomonas</taxon>
    </lineage>
</organism>
<dbReference type="Proteomes" id="UP000032748">
    <property type="component" value="Chromosome"/>
</dbReference>
<dbReference type="PATRIC" id="fig|587753.10.peg.5698"/>
<accession>A0A0D5Y873</accession>
<protein>
    <submittedName>
        <fullName evidence="1">Uncharacterized protein</fullName>
    </submittedName>
</protein>
<gene>
    <name evidence="1" type="ORF">PCL1606_57120</name>
</gene>
<dbReference type="KEGG" id="pcz:PCL1606_57120"/>
<evidence type="ECO:0000313" key="1">
    <source>
        <dbReference type="EMBL" id="AKA27157.1"/>
    </source>
</evidence>
<evidence type="ECO:0000313" key="2">
    <source>
        <dbReference type="Proteomes" id="UP000032748"/>
    </source>
</evidence>
<reference evidence="1 2" key="1">
    <citation type="journal article" date="2015" name="Mol. Plant Microbe Interact.">
        <title>Comparative Genomic Analysis of Pseudomonas chlororaphis PCL1606 Reveals New Insight into Antifungal Compounds Involved in Biocontrol.</title>
        <authorList>
            <person name="Calderon C.E."/>
            <person name="Ramos C."/>
            <person name="de Vicente A."/>
            <person name="Cazorla F.M."/>
        </authorList>
    </citation>
    <scope>NUCLEOTIDE SEQUENCE [LARGE SCALE GENOMIC DNA]</scope>
    <source>
        <strain evidence="1 2">PCL1606</strain>
    </source>
</reference>